<protein>
    <recommendedName>
        <fullName evidence="4">DUF2782 domain-containing protein</fullName>
    </recommendedName>
</protein>
<dbReference type="AlphaFoldDB" id="A0AAJ0U1A1"/>
<keyword evidence="1" id="KW-0732">Signal</keyword>
<sequence>MTSIRLGLLVSLLSLLPGVTFAQADAGFLSAPEVPSLPGPYEGDSVSAPEVTIIETDEEVIYEYRVKGQVYMVKVEPIAGPPYYMVDTNGDGVLDVQEQEAPELSVPQWLLFSW</sequence>
<keyword evidence="3" id="KW-1185">Reference proteome</keyword>
<dbReference type="Proteomes" id="UP001296776">
    <property type="component" value="Unassembled WGS sequence"/>
</dbReference>
<evidence type="ECO:0000256" key="1">
    <source>
        <dbReference type="SAM" id="SignalP"/>
    </source>
</evidence>
<evidence type="ECO:0000313" key="2">
    <source>
        <dbReference type="EMBL" id="MBK1703423.1"/>
    </source>
</evidence>
<name>A0AAJ0U1A1_9GAMM</name>
<dbReference type="EMBL" id="NRSJ01000003">
    <property type="protein sequence ID" value="MBK1703423.1"/>
    <property type="molecule type" value="Genomic_DNA"/>
</dbReference>
<reference evidence="2" key="2">
    <citation type="journal article" date="2020" name="Microorganisms">
        <title>Osmotic Adaptation and Compatible Solute Biosynthesis of Phototrophic Bacteria as Revealed from Genome Analyses.</title>
        <authorList>
            <person name="Imhoff J.F."/>
            <person name="Rahn T."/>
            <person name="Kunzel S."/>
            <person name="Keller A."/>
            <person name="Neulinger S.C."/>
        </authorList>
    </citation>
    <scope>NUCLEOTIDE SEQUENCE</scope>
    <source>
        <strain evidence="2">DSM 11080</strain>
    </source>
</reference>
<gene>
    <name evidence="2" type="ORF">CKO40_02365</name>
</gene>
<feature type="chain" id="PRO_5042584540" description="DUF2782 domain-containing protein" evidence="1">
    <location>
        <begin position="23"/>
        <end position="114"/>
    </location>
</feature>
<feature type="signal peptide" evidence="1">
    <location>
        <begin position="1"/>
        <end position="22"/>
    </location>
</feature>
<organism evidence="2 3">
    <name type="scientific">Halochromatium glycolicum</name>
    <dbReference type="NCBI Taxonomy" id="85075"/>
    <lineage>
        <taxon>Bacteria</taxon>
        <taxon>Pseudomonadati</taxon>
        <taxon>Pseudomonadota</taxon>
        <taxon>Gammaproteobacteria</taxon>
        <taxon>Chromatiales</taxon>
        <taxon>Chromatiaceae</taxon>
        <taxon>Halochromatium</taxon>
    </lineage>
</organism>
<accession>A0AAJ0U1A1</accession>
<dbReference type="InterPro" id="IPR021357">
    <property type="entry name" value="DUF2782"/>
</dbReference>
<dbReference type="RefSeq" id="WP_200344388.1">
    <property type="nucleotide sequence ID" value="NZ_NRSJ01000003.1"/>
</dbReference>
<dbReference type="Gene3D" id="2.20.130.30">
    <property type="entry name" value="Protein of unknown function DUF2782"/>
    <property type="match status" value="1"/>
</dbReference>
<reference evidence="2" key="1">
    <citation type="submission" date="2017-08" db="EMBL/GenBank/DDBJ databases">
        <authorList>
            <person name="Imhoff J.F."/>
            <person name="Rahn T."/>
            <person name="Kuenzel S."/>
            <person name="Neulinger S.C."/>
        </authorList>
    </citation>
    <scope>NUCLEOTIDE SEQUENCE</scope>
    <source>
        <strain evidence="2">DSM 11080</strain>
    </source>
</reference>
<evidence type="ECO:0008006" key="4">
    <source>
        <dbReference type="Google" id="ProtNLM"/>
    </source>
</evidence>
<evidence type="ECO:0000313" key="3">
    <source>
        <dbReference type="Proteomes" id="UP001296776"/>
    </source>
</evidence>
<dbReference type="Pfam" id="PF11191">
    <property type="entry name" value="DUF2782"/>
    <property type="match status" value="1"/>
</dbReference>
<proteinExistence type="predicted"/>
<comment type="caution">
    <text evidence="2">The sequence shown here is derived from an EMBL/GenBank/DDBJ whole genome shotgun (WGS) entry which is preliminary data.</text>
</comment>